<evidence type="ECO:0000313" key="3">
    <source>
        <dbReference type="Proteomes" id="UP001055429"/>
    </source>
</evidence>
<reference evidence="2" key="1">
    <citation type="submission" date="2022-05" db="EMBL/GenBank/DDBJ databases">
        <title>Brevundimonas albigilva TT17 genome sequence.</title>
        <authorList>
            <person name="Lee K."/>
            <person name="Son H."/>
        </authorList>
    </citation>
    <scope>NUCLEOTIDE SEQUENCE</scope>
    <source>
        <strain evidence="2">TT17</strain>
    </source>
</reference>
<protein>
    <submittedName>
        <fullName evidence="2">Hemerythrin domain-containing protein</fullName>
    </submittedName>
</protein>
<name>A0ABY4SPE2_9CAUL</name>
<dbReference type="Proteomes" id="UP001055429">
    <property type="component" value="Chromosome"/>
</dbReference>
<evidence type="ECO:0000313" key="2">
    <source>
        <dbReference type="EMBL" id="URI16622.1"/>
    </source>
</evidence>
<proteinExistence type="predicted"/>
<organism evidence="2 3">
    <name type="scientific">Brevundimonas albigilva</name>
    <dbReference type="NCBI Taxonomy" id="1312364"/>
    <lineage>
        <taxon>Bacteria</taxon>
        <taxon>Pseudomonadati</taxon>
        <taxon>Pseudomonadota</taxon>
        <taxon>Alphaproteobacteria</taxon>
        <taxon>Caulobacterales</taxon>
        <taxon>Caulobacteraceae</taxon>
        <taxon>Brevundimonas</taxon>
    </lineage>
</organism>
<dbReference type="EMBL" id="CP097649">
    <property type="protein sequence ID" value="URI16622.1"/>
    <property type="molecule type" value="Genomic_DNA"/>
</dbReference>
<feature type="domain" description="Hemerythrin-like" evidence="1">
    <location>
        <begin position="4"/>
        <end position="133"/>
    </location>
</feature>
<dbReference type="Gene3D" id="1.20.120.520">
    <property type="entry name" value="nmb1532 protein domain like"/>
    <property type="match status" value="1"/>
</dbReference>
<dbReference type="InterPro" id="IPR012312">
    <property type="entry name" value="Hemerythrin-like"/>
</dbReference>
<dbReference type="Pfam" id="PF01814">
    <property type="entry name" value="Hemerythrin"/>
    <property type="match status" value="1"/>
</dbReference>
<gene>
    <name evidence="2" type="ORF">M8231_06515</name>
</gene>
<keyword evidence="3" id="KW-1185">Reference proteome</keyword>
<dbReference type="RefSeq" id="WP_249750699.1">
    <property type="nucleotide sequence ID" value="NZ_CP097298.1"/>
</dbReference>
<sequence>MDFRKLHGQHQAIIRLASDLVGLVGKIRTREDATEARTLLERLDRVLGAHLELEDRSVMPLLSDSDDPATRALALDCVEEMGGIAQVWAGHLALWTVEAIQRAPARFASATHNLMGAVARRVEREERELYPLAQGRANRAA</sequence>
<accession>A0ABY4SPE2</accession>
<evidence type="ECO:0000259" key="1">
    <source>
        <dbReference type="Pfam" id="PF01814"/>
    </source>
</evidence>